<name>A0A0V0QU50_PSEPJ</name>
<keyword evidence="2" id="KW-1185">Reference proteome</keyword>
<dbReference type="EMBL" id="LDAU01000106">
    <property type="protein sequence ID" value="KRX05514.1"/>
    <property type="molecule type" value="Genomic_DNA"/>
</dbReference>
<dbReference type="OMA" id="RDCKWTI"/>
<organism evidence="1 2">
    <name type="scientific">Pseudocohnilembus persalinus</name>
    <name type="common">Ciliate</name>
    <dbReference type="NCBI Taxonomy" id="266149"/>
    <lineage>
        <taxon>Eukaryota</taxon>
        <taxon>Sar</taxon>
        <taxon>Alveolata</taxon>
        <taxon>Ciliophora</taxon>
        <taxon>Intramacronucleata</taxon>
        <taxon>Oligohymenophorea</taxon>
        <taxon>Scuticociliatia</taxon>
        <taxon>Philasterida</taxon>
        <taxon>Pseudocohnilembidae</taxon>
        <taxon>Pseudocohnilembus</taxon>
    </lineage>
</organism>
<dbReference type="OrthoDB" id="282933at2759"/>
<gene>
    <name evidence="1" type="ORF">PPERSA_12692</name>
</gene>
<sequence length="254" mass="29471">MKKKEPNKIINLQIHLQGTKQHYAFKVGQHTFIKEIQNLFAEQIGLDMLRAQIDFSHPYCHNPLNPTSTLYQNNITQKNEKVYAKIDQIFTQQLAQQKKDVGQKVTGKLTNLDLTYKMARKTAAVVDGLNIESICINPKCINYNRGIIHPLGMGEFDIFEILKGYQCKVCPYRDLHLIIKSLTREIKIKNCIYTVKGKVRQRYGLSSHELGCWVIVETEDSQFLNQILAQHDWEQAFIIVKQRYPQVKNDPLLL</sequence>
<comment type="caution">
    <text evidence="1">The sequence shown here is derived from an EMBL/GenBank/DDBJ whole genome shotgun (WGS) entry which is preliminary data.</text>
</comment>
<evidence type="ECO:0000313" key="1">
    <source>
        <dbReference type="EMBL" id="KRX05514.1"/>
    </source>
</evidence>
<reference evidence="1 2" key="1">
    <citation type="journal article" date="2015" name="Sci. Rep.">
        <title>Genome of the facultative scuticociliatosis pathogen Pseudocohnilembus persalinus provides insight into its virulence through horizontal gene transfer.</title>
        <authorList>
            <person name="Xiong J."/>
            <person name="Wang G."/>
            <person name="Cheng J."/>
            <person name="Tian M."/>
            <person name="Pan X."/>
            <person name="Warren A."/>
            <person name="Jiang C."/>
            <person name="Yuan D."/>
            <person name="Miao W."/>
        </authorList>
    </citation>
    <scope>NUCLEOTIDE SEQUENCE [LARGE SCALE GENOMIC DNA]</scope>
    <source>
        <strain evidence="1">36N120E</strain>
    </source>
</reference>
<proteinExistence type="predicted"/>
<evidence type="ECO:0000313" key="2">
    <source>
        <dbReference type="Proteomes" id="UP000054937"/>
    </source>
</evidence>
<dbReference type="InParanoid" id="A0A0V0QU50"/>
<dbReference type="Proteomes" id="UP000054937">
    <property type="component" value="Unassembled WGS sequence"/>
</dbReference>
<protein>
    <submittedName>
        <fullName evidence="1">Uncharacterized protein</fullName>
    </submittedName>
</protein>
<accession>A0A0V0QU50</accession>
<dbReference type="AlphaFoldDB" id="A0A0V0QU50"/>